<dbReference type="AlphaFoldDB" id="Q8LNU4"/>
<feature type="region of interest" description="Disordered" evidence="1">
    <location>
        <begin position="1"/>
        <end position="26"/>
    </location>
</feature>
<reference evidence="3" key="1">
    <citation type="journal article" date="2005" name="Nature">
        <title>The map-based sequence of the rice genome.</title>
        <authorList>
            <consortium name="International rice genome sequencing project (IRGSP)"/>
            <person name="Matsumoto T."/>
            <person name="Wu J."/>
            <person name="Kanamori H."/>
            <person name="Katayose Y."/>
            <person name="Fujisawa M."/>
            <person name="Namiki N."/>
            <person name="Mizuno H."/>
            <person name="Yamamoto K."/>
            <person name="Antonio B.A."/>
            <person name="Baba T."/>
            <person name="Sakata K."/>
            <person name="Nagamura Y."/>
            <person name="Aoki H."/>
            <person name="Arikawa K."/>
            <person name="Arita K."/>
            <person name="Bito T."/>
            <person name="Chiden Y."/>
            <person name="Fujitsuka N."/>
            <person name="Fukunaka R."/>
            <person name="Hamada M."/>
            <person name="Harada C."/>
            <person name="Hayashi A."/>
            <person name="Hijishita S."/>
            <person name="Honda M."/>
            <person name="Hosokawa S."/>
            <person name="Ichikawa Y."/>
            <person name="Idonuma A."/>
            <person name="Iijima M."/>
            <person name="Ikeda M."/>
            <person name="Ikeno M."/>
            <person name="Ito K."/>
            <person name="Ito S."/>
            <person name="Ito T."/>
            <person name="Ito Y."/>
            <person name="Ito Y."/>
            <person name="Iwabuchi A."/>
            <person name="Kamiya K."/>
            <person name="Karasawa W."/>
            <person name="Kurita K."/>
            <person name="Katagiri S."/>
            <person name="Kikuta A."/>
            <person name="Kobayashi H."/>
            <person name="Kobayashi N."/>
            <person name="Machita K."/>
            <person name="Maehara T."/>
            <person name="Masukawa M."/>
            <person name="Mizubayashi T."/>
            <person name="Mukai Y."/>
            <person name="Nagasaki H."/>
            <person name="Nagata Y."/>
            <person name="Naito S."/>
            <person name="Nakashima M."/>
            <person name="Nakama Y."/>
            <person name="Nakamichi Y."/>
            <person name="Nakamura M."/>
            <person name="Meguro A."/>
            <person name="Negishi M."/>
            <person name="Ohta I."/>
            <person name="Ohta T."/>
            <person name="Okamoto M."/>
            <person name="Ono N."/>
            <person name="Saji S."/>
            <person name="Sakaguchi M."/>
            <person name="Sakai K."/>
            <person name="Shibata M."/>
            <person name="Shimokawa T."/>
            <person name="Song J."/>
            <person name="Takazaki Y."/>
            <person name="Terasawa K."/>
            <person name="Tsugane M."/>
            <person name="Tsuji K."/>
            <person name="Ueda S."/>
            <person name="Waki K."/>
            <person name="Yamagata H."/>
            <person name="Yamamoto M."/>
            <person name="Yamamoto S."/>
            <person name="Yamane H."/>
            <person name="Yoshiki S."/>
            <person name="Yoshihara R."/>
            <person name="Yukawa K."/>
            <person name="Zhong H."/>
            <person name="Yano M."/>
            <person name="Yuan Q."/>
            <person name="Ouyang S."/>
            <person name="Liu J."/>
            <person name="Jones K.M."/>
            <person name="Gansberger K."/>
            <person name="Moffat K."/>
            <person name="Hill J."/>
            <person name="Bera J."/>
            <person name="Fadrosh D."/>
            <person name="Jin S."/>
            <person name="Johri S."/>
            <person name="Kim M."/>
            <person name="Overton L."/>
            <person name="Reardon M."/>
            <person name="Tsitrin T."/>
            <person name="Vuong H."/>
            <person name="Weaver B."/>
            <person name="Ciecko A."/>
            <person name="Tallon L."/>
            <person name="Jackson J."/>
            <person name="Pai G."/>
            <person name="Aken S.V."/>
            <person name="Utterback T."/>
            <person name="Reidmuller S."/>
            <person name="Feldblyum T."/>
            <person name="Hsiao J."/>
            <person name="Zismann V."/>
            <person name="Iobst S."/>
            <person name="de Vazeille A.R."/>
            <person name="Buell C.R."/>
            <person name="Ying K."/>
            <person name="Li Y."/>
            <person name="Lu T."/>
            <person name="Huang Y."/>
            <person name="Zhao Q."/>
            <person name="Feng Q."/>
            <person name="Zhang L."/>
            <person name="Zhu J."/>
            <person name="Weng Q."/>
            <person name="Mu J."/>
            <person name="Lu Y."/>
            <person name="Fan D."/>
            <person name="Liu Y."/>
            <person name="Guan J."/>
            <person name="Zhang Y."/>
            <person name="Yu S."/>
            <person name="Liu X."/>
            <person name="Zhang Y."/>
            <person name="Hong G."/>
            <person name="Han B."/>
            <person name="Choisne N."/>
            <person name="Demange N."/>
            <person name="Orjeda G."/>
            <person name="Samain S."/>
            <person name="Cattolico L."/>
            <person name="Pelletier E."/>
            <person name="Couloux A."/>
            <person name="Segurens B."/>
            <person name="Wincker P."/>
            <person name="D'Hont A."/>
            <person name="Scarpelli C."/>
            <person name="Weissenbach J."/>
            <person name="Salanoubat M."/>
            <person name="Quetier F."/>
            <person name="Yu Y."/>
            <person name="Kim H.R."/>
            <person name="Rambo T."/>
            <person name="Currie J."/>
            <person name="Collura K."/>
            <person name="Luo M."/>
            <person name="Yang T."/>
            <person name="Ammiraju J.S.S."/>
            <person name="Engler F."/>
            <person name="Soderlund C."/>
            <person name="Wing R.A."/>
            <person name="Palmer L.E."/>
            <person name="de la Bastide M."/>
            <person name="Spiegel L."/>
            <person name="Nascimento L."/>
            <person name="Zutavern T."/>
            <person name="O'Shaughnessy A."/>
            <person name="Dike S."/>
            <person name="Dedhia N."/>
            <person name="Preston R."/>
            <person name="Balija V."/>
            <person name="McCombie W.R."/>
            <person name="Chow T."/>
            <person name="Chen H."/>
            <person name="Chung M."/>
            <person name="Chen C."/>
            <person name="Shaw J."/>
            <person name="Wu H."/>
            <person name="Hsiao K."/>
            <person name="Chao Y."/>
            <person name="Chu M."/>
            <person name="Cheng C."/>
            <person name="Hour A."/>
            <person name="Lee P."/>
            <person name="Lin S."/>
            <person name="Lin Y."/>
            <person name="Liou J."/>
            <person name="Liu S."/>
            <person name="Hsing Y."/>
            <person name="Raghuvanshi S."/>
            <person name="Mohanty A."/>
            <person name="Bharti A.K."/>
            <person name="Gaur A."/>
            <person name="Gupta V."/>
            <person name="Kumar D."/>
            <person name="Ravi V."/>
            <person name="Vij S."/>
            <person name="Kapur A."/>
            <person name="Khurana P."/>
            <person name="Khurana P."/>
            <person name="Khurana J.P."/>
            <person name="Tyagi A.K."/>
            <person name="Gaikwad K."/>
            <person name="Singh A."/>
            <person name="Dalal V."/>
            <person name="Srivastava S."/>
            <person name="Dixit A."/>
            <person name="Pal A.K."/>
            <person name="Ghazi I.A."/>
            <person name="Yadav M."/>
            <person name="Pandit A."/>
            <person name="Bhargava A."/>
            <person name="Sureshbabu K."/>
            <person name="Batra K."/>
            <person name="Sharma T.R."/>
            <person name="Mohapatra T."/>
            <person name="Singh N.K."/>
            <person name="Messing J."/>
            <person name="Nelson A.B."/>
            <person name="Fuks G."/>
            <person name="Kavchok S."/>
            <person name="Keizer G."/>
            <person name="Linton E."/>
            <person name="Llaca V."/>
            <person name="Song R."/>
            <person name="Tanyolac B."/>
            <person name="Young S."/>
            <person name="Ho-Il K."/>
            <person name="Hahn J.H."/>
            <person name="Sangsakoo G."/>
            <person name="Vanavichit A."/>
            <person name="de Mattos Luiz.A.T."/>
            <person name="Zimmer P.D."/>
            <person name="Malone G."/>
            <person name="Dellagostin O."/>
            <person name="de Oliveira A.C."/>
            <person name="Bevan M."/>
            <person name="Bancroft I."/>
            <person name="Minx P."/>
            <person name="Cordum H."/>
            <person name="Wilson R."/>
            <person name="Cheng Z."/>
            <person name="Jin W."/>
            <person name="Jiang J."/>
            <person name="Leong S.A."/>
            <person name="Iwama H."/>
            <person name="Gojobori T."/>
            <person name="Itoh T."/>
            <person name="Niimura Y."/>
            <person name="Fujii Y."/>
            <person name="Habara T."/>
            <person name="Sakai H."/>
            <person name="Sato Y."/>
            <person name="Wilson G."/>
            <person name="Kumar K."/>
            <person name="McCouch S."/>
            <person name="Juretic N."/>
            <person name="Hoen D."/>
            <person name="Wright S."/>
            <person name="Bruskiewich R."/>
            <person name="Bureau T."/>
            <person name="Miyao A."/>
            <person name="Hirochika H."/>
            <person name="Nishikawa T."/>
            <person name="Kadowaki K."/>
            <person name="Sugiura M."/>
            <person name="Burr B."/>
            <person name="Sasaki T."/>
        </authorList>
    </citation>
    <scope>NUCLEOTIDE SEQUENCE [LARGE SCALE GENOMIC DNA]</scope>
    <source>
        <strain evidence="3">cv. Nipponbare</strain>
    </source>
</reference>
<dbReference type="EMBL" id="AC068950">
    <property type="protein sequence ID" value="AAM92818.1"/>
    <property type="molecule type" value="Genomic_DNA"/>
</dbReference>
<evidence type="ECO:0000313" key="2">
    <source>
        <dbReference type="EMBL" id="AAM92818.1"/>
    </source>
</evidence>
<dbReference type="Proteomes" id="UP000000763">
    <property type="component" value="Chromosome 10"/>
</dbReference>
<feature type="compositionally biased region" description="Low complexity" evidence="1">
    <location>
        <begin position="222"/>
        <end position="236"/>
    </location>
</feature>
<name>Q8LNU4_ORYSJ</name>
<reference evidence="3" key="2">
    <citation type="journal article" date="2008" name="Nucleic Acids Res.">
        <title>The rice annotation project database (RAP-DB): 2008 update.</title>
        <authorList>
            <consortium name="The rice annotation project (RAP)"/>
        </authorList>
    </citation>
    <scope>GENOME REANNOTATION</scope>
    <source>
        <strain evidence="3">cv. Nipponbare</strain>
    </source>
</reference>
<organism evidence="2 3">
    <name type="scientific">Oryza sativa subsp. japonica</name>
    <name type="common">Rice</name>
    <dbReference type="NCBI Taxonomy" id="39947"/>
    <lineage>
        <taxon>Eukaryota</taxon>
        <taxon>Viridiplantae</taxon>
        <taxon>Streptophyta</taxon>
        <taxon>Embryophyta</taxon>
        <taxon>Tracheophyta</taxon>
        <taxon>Spermatophyta</taxon>
        <taxon>Magnoliopsida</taxon>
        <taxon>Liliopsida</taxon>
        <taxon>Poales</taxon>
        <taxon>Poaceae</taxon>
        <taxon>BOP clade</taxon>
        <taxon>Oryzoideae</taxon>
        <taxon>Oryzeae</taxon>
        <taxon>Oryzinae</taxon>
        <taxon>Oryza</taxon>
        <taxon>Oryza sativa</taxon>
    </lineage>
</organism>
<evidence type="ECO:0000313" key="3">
    <source>
        <dbReference type="Proteomes" id="UP000000763"/>
    </source>
</evidence>
<proteinExistence type="predicted"/>
<dbReference type="InterPro" id="IPR038499">
    <property type="entry name" value="BRO1_sf"/>
</dbReference>
<feature type="region of interest" description="Disordered" evidence="1">
    <location>
        <begin position="198"/>
        <end position="288"/>
    </location>
</feature>
<feature type="compositionally biased region" description="Low complexity" evidence="1">
    <location>
        <begin position="1"/>
        <end position="12"/>
    </location>
</feature>
<feature type="compositionally biased region" description="Basic residues" evidence="1">
    <location>
        <begin position="159"/>
        <end position="174"/>
    </location>
</feature>
<protein>
    <submittedName>
        <fullName evidence="2">Uncharacterized protein</fullName>
    </submittedName>
</protein>
<sequence>MKSPFRRAASAPAPAPAPMPMLSFAGKRPKHFTLQDSSAAERDADLEAFMRARRLVVVSSSERVAGDLRAYLRRSRRSPARGRRGGGGGGGMAQVEYGGRGGVPVAHVAGDRAGGGDVRARGGVGAGGGGGGQARCGRDPAGVRRALRCGRRAEGGGGRSRRWRRDGHVARARRGAGGPDAGVGAGVLLRARRRRREAAGAVLDGGEAGEPGLRRRARRAGGPRAAAAARRPPAVGGARGGEGGLLRRRGVPPGGARAACRGRRRRGDSAAEAGGGDAQGIEASQEGGAPVHAAAKWLKREVEAELAGAEHDNGMIYYMAVPANGELAELPGLQQRLVQPTPLENILQQGTHGDGGAPAAGG</sequence>
<dbReference type="Gene3D" id="1.25.40.280">
    <property type="entry name" value="alix/aip1 like domains"/>
    <property type="match status" value="1"/>
</dbReference>
<evidence type="ECO:0000256" key="1">
    <source>
        <dbReference type="SAM" id="MobiDB-lite"/>
    </source>
</evidence>
<feature type="region of interest" description="Disordered" evidence="1">
    <location>
        <begin position="152"/>
        <end position="182"/>
    </location>
</feature>
<accession>Q8LNU4</accession>
<gene>
    <name evidence="2" type="primary">OSJNBa0041P03.11</name>
</gene>